<evidence type="ECO:0000259" key="1">
    <source>
        <dbReference type="Pfam" id="PF02538"/>
    </source>
</evidence>
<feature type="domain" description="Hydantoinase B/oxoprolinase" evidence="1">
    <location>
        <begin position="6"/>
        <end position="517"/>
    </location>
</feature>
<organism evidence="2 3">
    <name type="scientific">Natronocalculus amylovorans</name>
    <dbReference type="NCBI Taxonomy" id="2917812"/>
    <lineage>
        <taxon>Archaea</taxon>
        <taxon>Methanobacteriati</taxon>
        <taxon>Methanobacteriota</taxon>
        <taxon>Stenosarchaea group</taxon>
        <taxon>Halobacteria</taxon>
        <taxon>Halobacteriales</taxon>
        <taxon>Haloferacaceae</taxon>
        <taxon>Natronocalculus</taxon>
    </lineage>
</organism>
<dbReference type="Pfam" id="PF02538">
    <property type="entry name" value="Hydantoinase_B"/>
    <property type="match status" value="1"/>
</dbReference>
<proteinExistence type="predicted"/>
<protein>
    <submittedName>
        <fullName evidence="2">Hydantoinase B/oxoprolinase family protein</fullName>
    </submittedName>
</protein>
<reference evidence="2" key="2">
    <citation type="submission" date="2022-02" db="EMBL/GenBank/DDBJ databases">
        <authorList>
            <person name="Elcheninov A.G."/>
            <person name="Sorokin D.Y."/>
            <person name="Kublanov I.V."/>
        </authorList>
    </citation>
    <scope>NUCLEOTIDE SEQUENCE</scope>
    <source>
        <strain evidence="2">AArc-St2</strain>
    </source>
</reference>
<name>A0AAE3FYN2_9EURY</name>
<dbReference type="GO" id="GO:0017168">
    <property type="term" value="F:5-oxoprolinase (ATP-hydrolyzing) activity"/>
    <property type="evidence" value="ECO:0007669"/>
    <property type="project" value="TreeGrafter"/>
</dbReference>
<dbReference type="Proteomes" id="UP001203207">
    <property type="component" value="Unassembled WGS sequence"/>
</dbReference>
<dbReference type="PANTHER" id="PTHR11365">
    <property type="entry name" value="5-OXOPROLINASE RELATED"/>
    <property type="match status" value="1"/>
</dbReference>
<accession>A0AAE3FYN2</accession>
<dbReference type="AlphaFoldDB" id="A0AAE3FYN2"/>
<dbReference type="PANTHER" id="PTHR11365:SF23">
    <property type="entry name" value="HYPOTHETICAL 5-OXOPROLINASE (EUROFUNG)-RELATED"/>
    <property type="match status" value="1"/>
</dbReference>
<evidence type="ECO:0000313" key="3">
    <source>
        <dbReference type="Proteomes" id="UP001203207"/>
    </source>
</evidence>
<sequence length="540" mass="56966">MTREIDPITLEIIRNQLEGIAEEMGSVLIRSAYSPNIKERQDCSTALFDHTTAKPRMIAQAEHIPVHLGAMPAAVAAVVAKDPHPGDVWVLNDPFTGGTHLPDVTMVSPIAPDGEIIGYGVSRAHHGDIGGMTPGSMPAGAREIYQEGLRLPPVPIVTGGEINQHVLSILLANVRNTTERRADIQAQIAANTRAADRLKELQAEYGSELLPDAFDAVIDYSETRMRSEIASLPDGTYHATDYLEGDGITTDNITIAAAVTVQGETLAVDFSGTDAQVAGNTNAPRAVTESAVYFVVRAVTNPDIPPNEGCYAPIDISVPTGSLLDPTAPAAVVGGNVETSQRVTDVVLSAFAEALPESIPAQSQGTMNNLIIGSRESSGFTYYETIGGGFGGRPTADGLDGVQVGMTNTKNTPIEAVEVEYPMRVERYCLRPNSGGAGMYRGGMGIERSITISVPATVSVLSERRIIGPRGVAGGRDGAVGENLLDNEQVPGKFTRDVPAETTVTIRTPGGGGYGDPKARDLDAAAADWLDKLVTTDKDT</sequence>
<dbReference type="EMBL" id="JAKRVX010000004">
    <property type="protein sequence ID" value="MCL9817596.1"/>
    <property type="molecule type" value="Genomic_DNA"/>
</dbReference>
<dbReference type="InterPro" id="IPR045079">
    <property type="entry name" value="Oxoprolinase-like"/>
</dbReference>
<gene>
    <name evidence="2" type="ORF">AArcSt2_11630</name>
</gene>
<dbReference type="GO" id="GO:0005829">
    <property type="term" value="C:cytosol"/>
    <property type="evidence" value="ECO:0007669"/>
    <property type="project" value="TreeGrafter"/>
</dbReference>
<dbReference type="GO" id="GO:0006749">
    <property type="term" value="P:glutathione metabolic process"/>
    <property type="evidence" value="ECO:0007669"/>
    <property type="project" value="TreeGrafter"/>
</dbReference>
<evidence type="ECO:0000313" key="2">
    <source>
        <dbReference type="EMBL" id="MCL9817596.1"/>
    </source>
</evidence>
<dbReference type="RefSeq" id="WP_250584808.1">
    <property type="nucleotide sequence ID" value="NZ_JAKRVX010000004.1"/>
</dbReference>
<reference evidence="2" key="1">
    <citation type="journal article" date="2022" name="Syst. Appl. Microbiol.">
        <title>Natronocalculus amylovorans gen. nov., sp. nov., and Natranaeroarchaeum aerophilus sp. nov., dominant culturable amylolytic natronoarchaea from hypersaline soda lakes in southwestern Siberia.</title>
        <authorList>
            <person name="Sorokin D.Y."/>
            <person name="Elcheninov A.G."/>
            <person name="Khizhniak T.V."/>
            <person name="Koenen M."/>
            <person name="Bale N.J."/>
            <person name="Damste J.S.S."/>
            <person name="Kublanov I.V."/>
        </authorList>
    </citation>
    <scope>NUCLEOTIDE SEQUENCE</scope>
    <source>
        <strain evidence="2">AArc-St2</strain>
    </source>
</reference>
<keyword evidence="3" id="KW-1185">Reference proteome</keyword>
<dbReference type="InterPro" id="IPR003692">
    <property type="entry name" value="Hydantoinase_B"/>
</dbReference>
<comment type="caution">
    <text evidence="2">The sequence shown here is derived from an EMBL/GenBank/DDBJ whole genome shotgun (WGS) entry which is preliminary data.</text>
</comment>